<dbReference type="AlphaFoldDB" id="A0A151CIT1"/>
<organism evidence="2 3">
    <name type="scientific">Sulfurovum riftiae</name>
    <dbReference type="NCBI Taxonomy" id="1630136"/>
    <lineage>
        <taxon>Bacteria</taxon>
        <taxon>Pseudomonadati</taxon>
        <taxon>Campylobacterota</taxon>
        <taxon>Epsilonproteobacteria</taxon>
        <taxon>Campylobacterales</taxon>
        <taxon>Sulfurovaceae</taxon>
        <taxon>Sulfurovum</taxon>
    </lineage>
</organism>
<protein>
    <recommendedName>
        <fullName evidence="1">GP-PDE domain-containing protein</fullName>
    </recommendedName>
</protein>
<dbReference type="GO" id="GO:0008081">
    <property type="term" value="F:phosphoric diester hydrolase activity"/>
    <property type="evidence" value="ECO:0007669"/>
    <property type="project" value="InterPro"/>
</dbReference>
<evidence type="ECO:0000313" key="2">
    <source>
        <dbReference type="EMBL" id="KYJ87440.1"/>
    </source>
</evidence>
<dbReference type="PANTHER" id="PTHR46211">
    <property type="entry name" value="GLYCEROPHOSPHORYL DIESTER PHOSPHODIESTERASE"/>
    <property type="match status" value="1"/>
</dbReference>
<dbReference type="STRING" id="1630136.AS592_10020"/>
<dbReference type="PANTHER" id="PTHR46211:SF1">
    <property type="entry name" value="GLYCEROPHOSPHODIESTER PHOSPHODIESTERASE, CYTOPLASMIC"/>
    <property type="match status" value="1"/>
</dbReference>
<dbReference type="Pfam" id="PF03009">
    <property type="entry name" value="GDPD"/>
    <property type="match status" value="1"/>
</dbReference>
<comment type="caution">
    <text evidence="2">The sequence shown here is derived from an EMBL/GenBank/DDBJ whole genome shotgun (WGS) entry which is preliminary data.</text>
</comment>
<reference evidence="2 3" key="1">
    <citation type="submission" date="2015-11" db="EMBL/GenBank/DDBJ databases">
        <title>Draft genome of Sulfurovum riftiae 1812E, a member of the Epsilonproteobacteria isolated from the tube of the deep-sea hydrothermal vent tubewom Riftia pachyptila.</title>
        <authorList>
            <person name="Vetriani C."/>
            <person name="Giovannelli D."/>
        </authorList>
    </citation>
    <scope>NUCLEOTIDE SEQUENCE [LARGE SCALE GENOMIC DNA]</scope>
    <source>
        <strain evidence="2 3">1812E</strain>
    </source>
</reference>
<name>A0A151CIT1_9BACT</name>
<dbReference type="InterPro" id="IPR017946">
    <property type="entry name" value="PLC-like_Pdiesterase_TIM-brl"/>
</dbReference>
<dbReference type="SUPFAM" id="SSF51695">
    <property type="entry name" value="PLC-like phosphodiesterases"/>
    <property type="match status" value="1"/>
</dbReference>
<dbReference type="Gene3D" id="3.20.20.190">
    <property type="entry name" value="Phosphatidylinositol (PI) phosphodiesterase"/>
    <property type="match status" value="1"/>
</dbReference>
<dbReference type="InterPro" id="IPR030395">
    <property type="entry name" value="GP_PDE_dom"/>
</dbReference>
<dbReference type="EMBL" id="LNKT01000001">
    <property type="protein sequence ID" value="KYJ87440.1"/>
    <property type="molecule type" value="Genomic_DNA"/>
</dbReference>
<sequence>MEAKPKPLIVAHRGAPQNPLFENTTKAFIQAFGQNADAIEGDFHLTSDHQVVCHHNKTIRRFPIKKNSLKKLRTLKADLPTLEEVLSTIPSDKYIYIEIKSGVESCPFVLDIIDVSKLKKQQIMIISFHADVIKTIKQRDSAIKAYWLYQFERQEIPDIPVLLEKLAFCQADGIGTNINRHTDRDFIDQLKKAGYGHHAWTINRVKQARKLKEWGTLSITTDRVALIRKGL</sequence>
<keyword evidence="3" id="KW-1185">Reference proteome</keyword>
<accession>A0A151CIT1</accession>
<dbReference type="Proteomes" id="UP000075359">
    <property type="component" value="Unassembled WGS sequence"/>
</dbReference>
<feature type="domain" description="GP-PDE" evidence="1">
    <location>
        <begin position="7"/>
        <end position="231"/>
    </location>
</feature>
<evidence type="ECO:0000259" key="1">
    <source>
        <dbReference type="PROSITE" id="PS51704"/>
    </source>
</evidence>
<dbReference type="RefSeq" id="WP_067328286.1">
    <property type="nucleotide sequence ID" value="NZ_LNKT01000001.1"/>
</dbReference>
<proteinExistence type="predicted"/>
<gene>
    <name evidence="2" type="ORF">AS592_10020</name>
</gene>
<dbReference type="PROSITE" id="PS51704">
    <property type="entry name" value="GP_PDE"/>
    <property type="match status" value="1"/>
</dbReference>
<evidence type="ECO:0000313" key="3">
    <source>
        <dbReference type="Proteomes" id="UP000075359"/>
    </source>
</evidence>
<dbReference type="GO" id="GO:0006629">
    <property type="term" value="P:lipid metabolic process"/>
    <property type="evidence" value="ECO:0007669"/>
    <property type="project" value="InterPro"/>
</dbReference>